<organism evidence="2 3">
    <name type="scientific">Rhodosorus marinus</name>
    <dbReference type="NCBI Taxonomy" id="101924"/>
    <lineage>
        <taxon>Eukaryota</taxon>
        <taxon>Rhodophyta</taxon>
        <taxon>Stylonematophyceae</taxon>
        <taxon>Stylonematales</taxon>
        <taxon>Stylonemataceae</taxon>
        <taxon>Rhodosorus</taxon>
    </lineage>
</organism>
<keyword evidence="3" id="KW-1185">Reference proteome</keyword>
<dbReference type="GO" id="GO:0004462">
    <property type="term" value="F:lactoylglutathione lyase activity"/>
    <property type="evidence" value="ECO:0007669"/>
    <property type="project" value="TreeGrafter"/>
</dbReference>
<evidence type="ECO:0000259" key="1">
    <source>
        <dbReference type="PROSITE" id="PS51819"/>
    </source>
</evidence>
<feature type="domain" description="VOC" evidence="1">
    <location>
        <begin position="163"/>
        <end position="279"/>
    </location>
</feature>
<evidence type="ECO:0000313" key="3">
    <source>
        <dbReference type="Proteomes" id="UP001157974"/>
    </source>
</evidence>
<dbReference type="Proteomes" id="UP001157974">
    <property type="component" value="Unassembled WGS sequence"/>
</dbReference>
<dbReference type="Pfam" id="PF00903">
    <property type="entry name" value="Glyoxalase"/>
    <property type="match status" value="2"/>
</dbReference>
<proteinExistence type="predicted"/>
<evidence type="ECO:0000313" key="2">
    <source>
        <dbReference type="EMBL" id="KAJ8905708.1"/>
    </source>
</evidence>
<dbReference type="SUPFAM" id="SSF54593">
    <property type="entry name" value="Glyoxalase/Bleomycin resistance protein/Dihydroxybiphenyl dioxygenase"/>
    <property type="match status" value="2"/>
</dbReference>
<dbReference type="PANTHER" id="PTHR46036:SF5">
    <property type="entry name" value="LACTOYLGLUTATHIONE LYASE"/>
    <property type="match status" value="1"/>
</dbReference>
<dbReference type="InterPro" id="IPR037523">
    <property type="entry name" value="VOC_core"/>
</dbReference>
<name>A0AAV8UX75_9RHOD</name>
<comment type="caution">
    <text evidence="2">The sequence shown here is derived from an EMBL/GenBank/DDBJ whole genome shotgun (WGS) entry which is preliminary data.</text>
</comment>
<dbReference type="GO" id="GO:0005737">
    <property type="term" value="C:cytoplasm"/>
    <property type="evidence" value="ECO:0007669"/>
    <property type="project" value="TreeGrafter"/>
</dbReference>
<dbReference type="PANTHER" id="PTHR46036">
    <property type="entry name" value="LACTOYLGLUTATHIONE LYASE"/>
    <property type="match status" value="1"/>
</dbReference>
<accession>A0AAV8UX75</accession>
<dbReference type="AlphaFoldDB" id="A0AAV8UX75"/>
<protein>
    <recommendedName>
        <fullName evidence="1">VOC domain-containing protein</fullName>
    </recommendedName>
</protein>
<dbReference type="EMBL" id="JAMWBK010000004">
    <property type="protein sequence ID" value="KAJ8905708.1"/>
    <property type="molecule type" value="Genomic_DNA"/>
</dbReference>
<dbReference type="Gene3D" id="3.10.180.10">
    <property type="entry name" value="2,3-Dihydroxybiphenyl 1,2-Dioxygenase, domain 1"/>
    <property type="match status" value="2"/>
</dbReference>
<feature type="domain" description="VOC" evidence="1">
    <location>
        <begin position="37"/>
        <end position="160"/>
    </location>
</feature>
<dbReference type="InterPro" id="IPR029068">
    <property type="entry name" value="Glyas_Bleomycin-R_OHBP_Dase"/>
</dbReference>
<gene>
    <name evidence="2" type="ORF">NDN08_002213</name>
</gene>
<dbReference type="GO" id="GO:0019243">
    <property type="term" value="P:methylglyoxal catabolic process to D-lactate via S-lactoyl-glutathione"/>
    <property type="evidence" value="ECO:0007669"/>
    <property type="project" value="TreeGrafter"/>
</dbReference>
<reference evidence="2 3" key="1">
    <citation type="journal article" date="2023" name="Nat. Commun.">
        <title>Origin of minicircular mitochondrial genomes in red algae.</title>
        <authorList>
            <person name="Lee Y."/>
            <person name="Cho C.H."/>
            <person name="Lee Y.M."/>
            <person name="Park S.I."/>
            <person name="Yang J.H."/>
            <person name="West J.A."/>
            <person name="Bhattacharya D."/>
            <person name="Yoon H.S."/>
        </authorList>
    </citation>
    <scope>NUCLEOTIDE SEQUENCE [LARGE SCALE GENOMIC DNA]</scope>
    <source>
        <strain evidence="2 3">CCMP1338</strain>
        <tissue evidence="2">Whole cell</tissue>
    </source>
</reference>
<sequence>MVGFVTTGLRLRTSGREKFGKGLCTVRMSSDAMKENKMLHVVYRVGNIEATKKYYTKCFGMKVLRERDVPDDKYTNCFLGYGSERRGEHFSIELTYNYGVDKYDLGNGFKYVGISVPDVEAAVTQVNENNGKIIDDSEIPASAVAEDTDGYRFQLVPGQQRDPVSKVSYSCTNIENSIKFYETALGMTCFQSSGSLAKLGYGAEKDSTIVELVHSDKATEVGDGYGQIAISTPDVYAAADSITKSGFEVTRAPGPVPGIGTKVTAVRDPDGFKIVLVDAEDFELEFD</sequence>
<dbReference type="PROSITE" id="PS51819">
    <property type="entry name" value="VOC"/>
    <property type="match status" value="2"/>
</dbReference>
<dbReference type="InterPro" id="IPR004360">
    <property type="entry name" value="Glyas_Fos-R_dOase_dom"/>
</dbReference>